<evidence type="ECO:0000256" key="1">
    <source>
        <dbReference type="SAM" id="MobiDB-lite"/>
    </source>
</evidence>
<dbReference type="AlphaFoldDB" id="A0A8J3QY08"/>
<organism evidence="3 4">
    <name type="scientific">Rugosimonospora africana</name>
    <dbReference type="NCBI Taxonomy" id="556532"/>
    <lineage>
        <taxon>Bacteria</taxon>
        <taxon>Bacillati</taxon>
        <taxon>Actinomycetota</taxon>
        <taxon>Actinomycetes</taxon>
        <taxon>Micromonosporales</taxon>
        <taxon>Micromonosporaceae</taxon>
        <taxon>Rugosimonospora</taxon>
    </lineage>
</organism>
<reference evidence="3" key="1">
    <citation type="submission" date="2021-01" db="EMBL/GenBank/DDBJ databases">
        <title>Whole genome shotgun sequence of Rugosimonospora africana NBRC 104875.</title>
        <authorList>
            <person name="Komaki H."/>
            <person name="Tamura T."/>
        </authorList>
    </citation>
    <scope>NUCLEOTIDE SEQUENCE</scope>
    <source>
        <strain evidence="3">NBRC 104875</strain>
    </source>
</reference>
<proteinExistence type="predicted"/>
<keyword evidence="2" id="KW-0472">Membrane</keyword>
<dbReference type="Proteomes" id="UP000642748">
    <property type="component" value="Unassembled WGS sequence"/>
</dbReference>
<feature type="transmembrane region" description="Helical" evidence="2">
    <location>
        <begin position="28"/>
        <end position="50"/>
    </location>
</feature>
<gene>
    <name evidence="3" type="ORF">Raf01_60420</name>
</gene>
<evidence type="ECO:0000256" key="2">
    <source>
        <dbReference type="SAM" id="Phobius"/>
    </source>
</evidence>
<sequence>MAGGSWGYQASHAILLGRRMMPNETSSITIALVLLMWALGVLALLGTVVWSRAHPGRLAQWARRHSVRAPQRMAAQPVASQRMAPQRMAPQRAASPGTSVRRTW</sequence>
<feature type="region of interest" description="Disordered" evidence="1">
    <location>
        <begin position="70"/>
        <end position="104"/>
    </location>
</feature>
<comment type="caution">
    <text evidence="3">The sequence shown here is derived from an EMBL/GenBank/DDBJ whole genome shotgun (WGS) entry which is preliminary data.</text>
</comment>
<name>A0A8J3QY08_9ACTN</name>
<keyword evidence="2" id="KW-0812">Transmembrane</keyword>
<evidence type="ECO:0000313" key="4">
    <source>
        <dbReference type="Proteomes" id="UP000642748"/>
    </source>
</evidence>
<protein>
    <submittedName>
        <fullName evidence="3">Uncharacterized protein</fullName>
    </submittedName>
</protein>
<accession>A0A8J3QY08</accession>
<evidence type="ECO:0000313" key="3">
    <source>
        <dbReference type="EMBL" id="GIH17870.1"/>
    </source>
</evidence>
<keyword evidence="2" id="KW-1133">Transmembrane helix</keyword>
<keyword evidence="4" id="KW-1185">Reference proteome</keyword>
<dbReference type="EMBL" id="BONZ01000060">
    <property type="protein sequence ID" value="GIH17870.1"/>
    <property type="molecule type" value="Genomic_DNA"/>
</dbReference>